<organism evidence="1 2">
    <name type="scientific">Burkholderia stabilis</name>
    <dbReference type="NCBI Taxonomy" id="95485"/>
    <lineage>
        <taxon>Bacteria</taxon>
        <taxon>Pseudomonadati</taxon>
        <taxon>Pseudomonadota</taxon>
        <taxon>Betaproteobacteria</taxon>
        <taxon>Burkholderiales</taxon>
        <taxon>Burkholderiaceae</taxon>
        <taxon>Burkholderia</taxon>
        <taxon>Burkholderia cepacia complex</taxon>
    </lineage>
</organism>
<sequence length="143" mass="15291">MNVAERAAFTRRHCIRSLSPAAGAARTVPAQDGVLRFVLRAGCRRSLDELPARTALHVAVVSAIGAQLAKGPYLLGERFTAADVLWGSALHWITMFKLVPETLLVRADINRILARPAIQRAQAADTALAADQDKTRAAVAPAS</sequence>
<dbReference type="AlphaFoldDB" id="A0A1Y1BX22"/>
<name>A0A1Y1BX22_9BURK</name>
<reference evidence="1 2" key="1">
    <citation type="journal article" date="2017" name="Genome Announc.">
        <title>Complete Genome Sequence of Burkholderia stabilis FERMP-21014.</title>
        <authorList>
            <person name="Konishi K."/>
            <person name="Kumagai T."/>
            <person name="Sakasegawa S."/>
            <person name="Tamura T."/>
        </authorList>
    </citation>
    <scope>NUCLEOTIDE SEQUENCE [LARGE SCALE GENOMIC DNA]</scope>
    <source>
        <strain evidence="1 2">FERMP-21014</strain>
    </source>
</reference>
<dbReference type="SUPFAM" id="SSF47616">
    <property type="entry name" value="GST C-terminal domain-like"/>
    <property type="match status" value="1"/>
</dbReference>
<gene>
    <name evidence="1" type="ORF">BSFP_057070</name>
</gene>
<dbReference type="Gene3D" id="1.20.1050.10">
    <property type="match status" value="1"/>
</dbReference>
<dbReference type="RefSeq" id="WP_419866732.1">
    <property type="nucleotide sequence ID" value="NZ_AP018112.1"/>
</dbReference>
<dbReference type="GO" id="GO:0016740">
    <property type="term" value="F:transferase activity"/>
    <property type="evidence" value="ECO:0007669"/>
    <property type="project" value="UniProtKB-KW"/>
</dbReference>
<accession>A0A1Y1BX22</accession>
<proteinExistence type="predicted"/>
<protein>
    <submittedName>
        <fullName evidence="1">Glutathione S-transferase</fullName>
    </submittedName>
</protein>
<evidence type="ECO:0000313" key="1">
    <source>
        <dbReference type="EMBL" id="BAX62839.1"/>
    </source>
</evidence>
<keyword evidence="1" id="KW-0808">Transferase</keyword>
<evidence type="ECO:0000313" key="2">
    <source>
        <dbReference type="Proteomes" id="UP000218432"/>
    </source>
</evidence>
<dbReference type="InterPro" id="IPR036282">
    <property type="entry name" value="Glutathione-S-Trfase_C_sf"/>
</dbReference>
<dbReference type="Pfam" id="PF13410">
    <property type="entry name" value="GST_C_2"/>
    <property type="match status" value="1"/>
</dbReference>
<dbReference type="Proteomes" id="UP000218432">
    <property type="component" value="Chromosome 2"/>
</dbReference>
<dbReference type="EMBL" id="AP018112">
    <property type="protein sequence ID" value="BAX62839.1"/>
    <property type="molecule type" value="Genomic_DNA"/>
</dbReference>